<feature type="non-terminal residue" evidence="3">
    <location>
        <position position="270"/>
    </location>
</feature>
<dbReference type="SUPFAM" id="SSF56784">
    <property type="entry name" value="HAD-like"/>
    <property type="match status" value="1"/>
</dbReference>
<dbReference type="InterPro" id="IPR023214">
    <property type="entry name" value="HAD_sf"/>
</dbReference>
<comment type="cofactor">
    <cofactor evidence="2">
        <name>Mg(2+)</name>
        <dbReference type="ChEBI" id="CHEBI:18420"/>
    </cofactor>
    <text evidence="2">Divalent metal ions. Mg(2+) is the most effective.</text>
</comment>
<accession>A0AAE1HEN1</accession>
<keyword evidence="4" id="KW-1185">Reference proteome</keyword>
<dbReference type="PIRSF" id="PIRSF000915">
    <property type="entry name" value="PGP-type_phosphatase"/>
    <property type="match status" value="1"/>
</dbReference>
<name>A0AAE1HEN1_9NEOP</name>
<keyword evidence="2" id="KW-0460">Magnesium</keyword>
<gene>
    <name evidence="3" type="ORF">KUF71_009185</name>
</gene>
<organism evidence="3 4">
    <name type="scientific">Frankliniella fusca</name>
    <dbReference type="NCBI Taxonomy" id="407009"/>
    <lineage>
        <taxon>Eukaryota</taxon>
        <taxon>Metazoa</taxon>
        <taxon>Ecdysozoa</taxon>
        <taxon>Arthropoda</taxon>
        <taxon>Hexapoda</taxon>
        <taxon>Insecta</taxon>
        <taxon>Pterygota</taxon>
        <taxon>Neoptera</taxon>
        <taxon>Paraneoptera</taxon>
        <taxon>Thysanoptera</taxon>
        <taxon>Terebrantia</taxon>
        <taxon>Thripoidea</taxon>
        <taxon>Thripidae</taxon>
        <taxon>Frankliniella</taxon>
    </lineage>
</organism>
<dbReference type="GO" id="GO:0046872">
    <property type="term" value="F:metal ion binding"/>
    <property type="evidence" value="ECO:0007669"/>
    <property type="project" value="UniProtKB-KW"/>
</dbReference>
<dbReference type="PANTHER" id="PTHR19288:SF4">
    <property type="entry name" value="RE04130P-RELATED"/>
    <property type="match status" value="1"/>
</dbReference>
<keyword evidence="2" id="KW-0479">Metal-binding</keyword>
<feature type="binding site" evidence="1">
    <location>
        <position position="189"/>
    </location>
    <ligand>
        <name>substrate</name>
    </ligand>
</feature>
<protein>
    <submittedName>
        <fullName evidence="3">Pyridoxal phosphate phosphatase</fullName>
    </submittedName>
</protein>
<dbReference type="EMBL" id="JAHWGI010000985">
    <property type="protein sequence ID" value="KAK3919899.1"/>
    <property type="molecule type" value="Genomic_DNA"/>
</dbReference>
<dbReference type="PANTHER" id="PTHR19288">
    <property type="entry name" value="4-NITROPHENYLPHOSPHATASE-RELATED"/>
    <property type="match status" value="1"/>
</dbReference>
<sequence length="270" mass="29791">VIWLPTKEIPNAKEAVDCFQRAAKTVCFVTNNSLQSPLPRFKKLGYNVSARDVVYPPIAVALHLKRIGFSKKAYVIGMEHFKDQLREEGITVVPPRKDKRSLLPEEISGALRVVQSDPEIGAVIVDVDFNLCYEDLLLAANHLRDPECLFFVGASDSRLCLNGVNLLGPGYFVSMLEDSTGRKAELIGKPGRLMVDGYIRQFHNIDVGRTVFVGDTLVQDMGLAHVCGMKKLLVLSGMSKLEDIDSCSPALIPDYYINSFGDFSNLLGAV</sequence>
<dbReference type="GO" id="GO:0005737">
    <property type="term" value="C:cytoplasm"/>
    <property type="evidence" value="ECO:0007669"/>
    <property type="project" value="TreeGrafter"/>
</dbReference>
<proteinExistence type="predicted"/>
<evidence type="ECO:0000256" key="2">
    <source>
        <dbReference type="PIRSR" id="PIRSR000915-3"/>
    </source>
</evidence>
<dbReference type="InterPro" id="IPR006357">
    <property type="entry name" value="HAD-SF_hydro_IIA"/>
</dbReference>
<dbReference type="NCBIfam" id="TIGR01460">
    <property type="entry name" value="HAD-SF-IIA"/>
    <property type="match status" value="1"/>
</dbReference>
<evidence type="ECO:0000313" key="4">
    <source>
        <dbReference type="Proteomes" id="UP001219518"/>
    </source>
</evidence>
<reference evidence="3" key="1">
    <citation type="submission" date="2021-07" db="EMBL/GenBank/DDBJ databases">
        <authorList>
            <person name="Catto M.A."/>
            <person name="Jacobson A."/>
            <person name="Kennedy G."/>
            <person name="Labadie P."/>
            <person name="Hunt B.G."/>
            <person name="Srinivasan R."/>
        </authorList>
    </citation>
    <scope>NUCLEOTIDE SEQUENCE</scope>
    <source>
        <strain evidence="3">PL_HMW_Pooled</strain>
        <tissue evidence="3">Head</tissue>
    </source>
</reference>
<dbReference type="AlphaFoldDB" id="A0AAE1HEN1"/>
<dbReference type="InterPro" id="IPR036412">
    <property type="entry name" value="HAD-like_sf"/>
</dbReference>
<evidence type="ECO:0000313" key="3">
    <source>
        <dbReference type="EMBL" id="KAK3919899.1"/>
    </source>
</evidence>
<reference evidence="3" key="2">
    <citation type="journal article" date="2023" name="BMC Genomics">
        <title>Pest status, molecular evolution, and epigenetic factors derived from the genome assembly of Frankliniella fusca, a thysanopteran phytovirus vector.</title>
        <authorList>
            <person name="Catto M.A."/>
            <person name="Labadie P.E."/>
            <person name="Jacobson A.L."/>
            <person name="Kennedy G.G."/>
            <person name="Srinivasan R."/>
            <person name="Hunt B.G."/>
        </authorList>
    </citation>
    <scope>NUCLEOTIDE SEQUENCE</scope>
    <source>
        <strain evidence="3">PL_HMW_Pooled</strain>
    </source>
</reference>
<dbReference type="Gene3D" id="3.40.50.1000">
    <property type="entry name" value="HAD superfamily/HAD-like"/>
    <property type="match status" value="2"/>
</dbReference>
<dbReference type="Proteomes" id="UP001219518">
    <property type="component" value="Unassembled WGS sequence"/>
</dbReference>
<comment type="caution">
    <text evidence="3">The sequence shown here is derived from an EMBL/GenBank/DDBJ whole genome shotgun (WGS) entry which is preliminary data.</text>
</comment>
<dbReference type="Pfam" id="PF13344">
    <property type="entry name" value="Hydrolase_6"/>
    <property type="match status" value="1"/>
</dbReference>
<dbReference type="GO" id="GO:0016791">
    <property type="term" value="F:phosphatase activity"/>
    <property type="evidence" value="ECO:0007669"/>
    <property type="project" value="TreeGrafter"/>
</dbReference>
<evidence type="ECO:0000256" key="1">
    <source>
        <dbReference type="PIRSR" id="PIRSR000915-2"/>
    </source>
</evidence>
<feature type="binding site" evidence="2">
    <location>
        <position position="215"/>
    </location>
    <ligand>
        <name>Mg(2+)</name>
        <dbReference type="ChEBI" id="CHEBI:18420"/>
    </ligand>
</feature>
<dbReference type="Pfam" id="PF13242">
    <property type="entry name" value="Hydrolase_like"/>
    <property type="match status" value="1"/>
</dbReference>